<dbReference type="AlphaFoldDB" id="A0A4Z0L7Z2"/>
<dbReference type="Pfam" id="PF00092">
    <property type="entry name" value="VWA"/>
    <property type="match status" value="1"/>
</dbReference>
<dbReference type="Proteomes" id="UP000297407">
    <property type="component" value="Unassembled WGS sequence"/>
</dbReference>
<keyword evidence="2 5" id="KW-0812">Transmembrane</keyword>
<dbReference type="OrthoDB" id="6206554at2"/>
<evidence type="ECO:0000256" key="1">
    <source>
        <dbReference type="ARBA" id="ARBA00022475"/>
    </source>
</evidence>
<dbReference type="PANTHER" id="PTHR22550">
    <property type="entry name" value="SPORE GERMINATION PROTEIN"/>
    <property type="match status" value="1"/>
</dbReference>
<evidence type="ECO:0000256" key="5">
    <source>
        <dbReference type="SAM" id="Phobius"/>
    </source>
</evidence>
<evidence type="ECO:0000256" key="4">
    <source>
        <dbReference type="ARBA" id="ARBA00023136"/>
    </source>
</evidence>
<keyword evidence="8" id="KW-1185">Reference proteome</keyword>
<dbReference type="InterPro" id="IPR050768">
    <property type="entry name" value="UPF0353/GerABKA_families"/>
</dbReference>
<evidence type="ECO:0000256" key="2">
    <source>
        <dbReference type="ARBA" id="ARBA00022692"/>
    </source>
</evidence>
<proteinExistence type="predicted"/>
<evidence type="ECO:0000313" key="8">
    <source>
        <dbReference type="Proteomes" id="UP000297407"/>
    </source>
</evidence>
<dbReference type="InterPro" id="IPR002035">
    <property type="entry name" value="VWF_A"/>
</dbReference>
<organism evidence="7 8">
    <name type="scientific">Flavobacterium humi</name>
    <dbReference type="NCBI Taxonomy" id="2562683"/>
    <lineage>
        <taxon>Bacteria</taxon>
        <taxon>Pseudomonadati</taxon>
        <taxon>Bacteroidota</taxon>
        <taxon>Flavobacteriia</taxon>
        <taxon>Flavobacteriales</taxon>
        <taxon>Flavobacteriaceae</taxon>
        <taxon>Flavobacterium</taxon>
    </lineage>
</organism>
<evidence type="ECO:0000256" key="3">
    <source>
        <dbReference type="ARBA" id="ARBA00022989"/>
    </source>
</evidence>
<dbReference type="SUPFAM" id="SSF53300">
    <property type="entry name" value="vWA-like"/>
    <property type="match status" value="1"/>
</dbReference>
<dbReference type="Pfam" id="PF07584">
    <property type="entry name" value="BatA"/>
    <property type="match status" value="1"/>
</dbReference>
<dbReference type="EMBL" id="SRLH01000003">
    <property type="protein sequence ID" value="TGD58534.1"/>
    <property type="molecule type" value="Genomic_DNA"/>
</dbReference>
<evidence type="ECO:0000313" key="7">
    <source>
        <dbReference type="EMBL" id="TGD58534.1"/>
    </source>
</evidence>
<gene>
    <name evidence="7" type="ORF">E4635_06370</name>
</gene>
<feature type="transmembrane region" description="Helical" evidence="5">
    <location>
        <begin position="310"/>
        <end position="328"/>
    </location>
</feature>
<feature type="domain" description="VWFA" evidence="6">
    <location>
        <begin position="92"/>
        <end position="287"/>
    </location>
</feature>
<evidence type="ECO:0000259" key="6">
    <source>
        <dbReference type="PROSITE" id="PS50234"/>
    </source>
</evidence>
<dbReference type="InterPro" id="IPR024163">
    <property type="entry name" value="Aerotolerance_reg_N"/>
</dbReference>
<dbReference type="SMART" id="SM00327">
    <property type="entry name" value="VWA"/>
    <property type="match status" value="1"/>
</dbReference>
<dbReference type="Gene3D" id="3.40.50.410">
    <property type="entry name" value="von Willebrand factor, type A domain"/>
    <property type="match status" value="1"/>
</dbReference>
<protein>
    <submittedName>
        <fullName evidence="7">VWA domain-containing protein</fullName>
    </submittedName>
</protein>
<accession>A0A4Z0L7Z2</accession>
<keyword evidence="3 5" id="KW-1133">Transmembrane helix</keyword>
<dbReference type="RefSeq" id="WP_135525794.1">
    <property type="nucleotide sequence ID" value="NZ_SRLH01000003.1"/>
</dbReference>
<dbReference type="PROSITE" id="PS50234">
    <property type="entry name" value="VWFA"/>
    <property type="match status" value="1"/>
</dbReference>
<name>A0A4Z0L7Z2_9FLAO</name>
<keyword evidence="1" id="KW-1003">Cell membrane</keyword>
<sequence length="333" mass="37067">MTNITFLNPELFWLFLLLPFAVAWYFFKRKEEKPTLKISSLQGFKTSQSILPKLKPLLFGLRLLALGALIVAMARPRTVDVSNKTSSTNGIDIVIASDVSGSMMAKDLKPNRMEALKRVASDFVEARVNDRIGVVVYAAEAYTKTPVTSDKAVVLEAIKSIRYDNVLQDGTGIGMGLATAVNRLKDSKAKSKIIILMTDGVNNAGFLEPIMASEIAAEYGIKVYTIGIGTNGNALFPYAQAPNGGFLYRMMPVEIDQELMKQIAKKTGGKYFRAQDNSGLESIYNEINKLEKTKVEELKYVNYDEKFRPLVWLAGILLLIEIVLRNTIFRSFI</sequence>
<feature type="transmembrane region" description="Helical" evidence="5">
    <location>
        <begin position="6"/>
        <end position="27"/>
    </location>
</feature>
<comment type="caution">
    <text evidence="7">The sequence shown here is derived from an EMBL/GenBank/DDBJ whole genome shotgun (WGS) entry which is preliminary data.</text>
</comment>
<reference evidence="7 8" key="1">
    <citation type="submission" date="2019-04" db="EMBL/GenBank/DDBJ databases">
        <title>Flavobacterium sp. strain DS2-A Genome sequencing and assembly.</title>
        <authorList>
            <person name="Kim I."/>
        </authorList>
    </citation>
    <scope>NUCLEOTIDE SEQUENCE [LARGE SCALE GENOMIC DNA]</scope>
    <source>
        <strain evidence="7 8">DS2-A</strain>
    </source>
</reference>
<dbReference type="PANTHER" id="PTHR22550:SF5">
    <property type="entry name" value="LEUCINE ZIPPER PROTEIN 4"/>
    <property type="match status" value="1"/>
</dbReference>
<keyword evidence="4 5" id="KW-0472">Membrane</keyword>
<dbReference type="InterPro" id="IPR036465">
    <property type="entry name" value="vWFA_dom_sf"/>
</dbReference>